<reference evidence="1 2" key="1">
    <citation type="journal article" date="2018" name="Sci. Rep.">
        <title>Genomic signatures of local adaptation to the degree of environmental predictability in rotifers.</title>
        <authorList>
            <person name="Franch-Gras L."/>
            <person name="Hahn C."/>
            <person name="Garcia-Roger E.M."/>
            <person name="Carmona M.J."/>
            <person name="Serra M."/>
            <person name="Gomez A."/>
        </authorList>
    </citation>
    <scope>NUCLEOTIDE SEQUENCE [LARGE SCALE GENOMIC DNA]</scope>
    <source>
        <strain evidence="1">HYR1</strain>
    </source>
</reference>
<evidence type="ECO:0000313" key="2">
    <source>
        <dbReference type="Proteomes" id="UP000276133"/>
    </source>
</evidence>
<dbReference type="AlphaFoldDB" id="A0A3M7S9M1"/>
<dbReference type="Proteomes" id="UP000276133">
    <property type="component" value="Unassembled WGS sequence"/>
</dbReference>
<gene>
    <name evidence="1" type="ORF">BpHYR1_006359</name>
</gene>
<proteinExistence type="predicted"/>
<evidence type="ECO:0000313" key="1">
    <source>
        <dbReference type="EMBL" id="RNA32516.1"/>
    </source>
</evidence>
<keyword evidence="2" id="KW-1185">Reference proteome</keyword>
<organism evidence="1 2">
    <name type="scientific">Brachionus plicatilis</name>
    <name type="common">Marine rotifer</name>
    <name type="synonym">Brachionus muelleri</name>
    <dbReference type="NCBI Taxonomy" id="10195"/>
    <lineage>
        <taxon>Eukaryota</taxon>
        <taxon>Metazoa</taxon>
        <taxon>Spiralia</taxon>
        <taxon>Gnathifera</taxon>
        <taxon>Rotifera</taxon>
        <taxon>Eurotatoria</taxon>
        <taxon>Monogononta</taxon>
        <taxon>Pseudotrocha</taxon>
        <taxon>Ploima</taxon>
        <taxon>Brachionidae</taxon>
        <taxon>Brachionus</taxon>
    </lineage>
</organism>
<name>A0A3M7S9M1_BRAPC</name>
<dbReference type="EMBL" id="REGN01001788">
    <property type="protein sequence ID" value="RNA32516.1"/>
    <property type="molecule type" value="Genomic_DNA"/>
</dbReference>
<protein>
    <submittedName>
        <fullName evidence="1">Uncharacterized protein</fullName>
    </submittedName>
</protein>
<accession>A0A3M7S9M1</accession>
<sequence length="100" mass="12010">MVKVEHIVGMDASRKRAKKIAQLDWQQILYAKGRLDFNRMSRYEVKFFAKLLIRLKLVAHYSSKKMEQFFLLHSTRQRHIFHVARLTLPQIQLTRTKLTI</sequence>
<comment type="caution">
    <text evidence="1">The sequence shown here is derived from an EMBL/GenBank/DDBJ whole genome shotgun (WGS) entry which is preliminary data.</text>
</comment>